<reference evidence="1" key="1">
    <citation type="journal article" date="2014" name="Front. Microbiol.">
        <title>High frequency of phylogenetically diverse reductive dehalogenase-homologous genes in deep subseafloor sedimentary metagenomes.</title>
        <authorList>
            <person name="Kawai M."/>
            <person name="Futagami T."/>
            <person name="Toyoda A."/>
            <person name="Takaki Y."/>
            <person name="Nishi S."/>
            <person name="Hori S."/>
            <person name="Arai W."/>
            <person name="Tsubouchi T."/>
            <person name="Morono Y."/>
            <person name="Uchiyama I."/>
            <person name="Ito T."/>
            <person name="Fujiyama A."/>
            <person name="Inagaki F."/>
            <person name="Takami H."/>
        </authorList>
    </citation>
    <scope>NUCLEOTIDE SEQUENCE</scope>
    <source>
        <strain evidence="1">Expedition CK06-06</strain>
    </source>
</reference>
<comment type="caution">
    <text evidence="1">The sequence shown here is derived from an EMBL/GenBank/DDBJ whole genome shotgun (WGS) entry which is preliminary data.</text>
</comment>
<protein>
    <submittedName>
        <fullName evidence="1">Uncharacterized protein</fullName>
    </submittedName>
</protein>
<sequence length="72" mass="8646">AERARYESFRREQQAYRACPQVYCFDRQMDVWDEVLPDIRKYVLGVDPEKIELWVNVERGAEVMAGVYEDQE</sequence>
<name>X0T4J4_9ZZZZ</name>
<dbReference type="EMBL" id="BARS01015222">
    <property type="protein sequence ID" value="GAF88144.1"/>
    <property type="molecule type" value="Genomic_DNA"/>
</dbReference>
<dbReference type="AlphaFoldDB" id="X0T4J4"/>
<organism evidence="1">
    <name type="scientific">marine sediment metagenome</name>
    <dbReference type="NCBI Taxonomy" id="412755"/>
    <lineage>
        <taxon>unclassified sequences</taxon>
        <taxon>metagenomes</taxon>
        <taxon>ecological metagenomes</taxon>
    </lineage>
</organism>
<evidence type="ECO:0000313" key="1">
    <source>
        <dbReference type="EMBL" id="GAF88144.1"/>
    </source>
</evidence>
<feature type="non-terminal residue" evidence="1">
    <location>
        <position position="1"/>
    </location>
</feature>
<gene>
    <name evidence="1" type="ORF">S01H1_25242</name>
</gene>
<proteinExistence type="predicted"/>
<accession>X0T4J4</accession>